<gene>
    <name evidence="3" type="ORF">LTR97_003433</name>
</gene>
<dbReference type="Gene3D" id="3.90.70.10">
    <property type="entry name" value="Cysteine proteinases"/>
    <property type="match status" value="1"/>
</dbReference>
<evidence type="ECO:0000256" key="1">
    <source>
        <dbReference type="SAM" id="MobiDB-lite"/>
    </source>
</evidence>
<evidence type="ECO:0000259" key="2">
    <source>
        <dbReference type="PROSITE" id="PS50235"/>
    </source>
</evidence>
<evidence type="ECO:0000313" key="3">
    <source>
        <dbReference type="EMBL" id="KAK5704415.1"/>
    </source>
</evidence>
<evidence type="ECO:0000313" key="4">
    <source>
        <dbReference type="Proteomes" id="UP001310594"/>
    </source>
</evidence>
<comment type="caution">
    <text evidence="3">The sequence shown here is derived from an EMBL/GenBank/DDBJ whole genome shotgun (WGS) entry which is preliminary data.</text>
</comment>
<feature type="domain" description="USP" evidence="2">
    <location>
        <begin position="100"/>
        <end position="433"/>
    </location>
</feature>
<feature type="region of interest" description="Disordered" evidence="1">
    <location>
        <begin position="76"/>
        <end position="95"/>
    </location>
</feature>
<organism evidence="3 4">
    <name type="scientific">Elasticomyces elasticus</name>
    <dbReference type="NCBI Taxonomy" id="574655"/>
    <lineage>
        <taxon>Eukaryota</taxon>
        <taxon>Fungi</taxon>
        <taxon>Dikarya</taxon>
        <taxon>Ascomycota</taxon>
        <taxon>Pezizomycotina</taxon>
        <taxon>Dothideomycetes</taxon>
        <taxon>Dothideomycetidae</taxon>
        <taxon>Mycosphaerellales</taxon>
        <taxon>Teratosphaeriaceae</taxon>
        <taxon>Elasticomyces</taxon>
    </lineage>
</organism>
<protein>
    <recommendedName>
        <fullName evidence="2">USP domain-containing protein</fullName>
    </recommendedName>
</protein>
<dbReference type="AlphaFoldDB" id="A0AAN7WEH2"/>
<accession>A0AAN7WEH2</accession>
<dbReference type="InterPro" id="IPR028889">
    <property type="entry name" value="USP"/>
</dbReference>
<dbReference type="PROSITE" id="PS50235">
    <property type="entry name" value="USP_3"/>
    <property type="match status" value="1"/>
</dbReference>
<dbReference type="Proteomes" id="UP001310594">
    <property type="component" value="Unassembled WGS sequence"/>
</dbReference>
<dbReference type="InterPro" id="IPR038765">
    <property type="entry name" value="Papain-like_cys_pep_sf"/>
</dbReference>
<sequence>MASDPSSNVERWALMSQMLDIVKPFMPVPGHPLGNEIEDAILRELMSTCMSISLAGLGQNNTKDQRAFARTCGASTLSAGSSGAQDDDLEPETSKWNKHTGLESGGTTCFQNSAIFALVSSPPFMRRLLASDWGPSDADVFTEAYELAARNILGDLLKALRENRKQDSLQLLHGFWALQNEAPEGSALSVFRPGDHHDPGEFLLTCLSPMLPGVLESAWGFDRVEEIFCSRCHGRRERFEKGNVSLNLPVANRGTLDFVPLLNHYLLEFESRGELLLDCDRCGKRTYHACASKVERVAKGDMLISLGIPEPVLGSTGVTDIDTHVGLPFGAFPIAGPDCLFFVRYIIAYKGRTPQDRHFFGFGRDPLSYARRRRPLTELGAVLQEAAVVGEGEQAEENTFTTFRKYDDACLTSNVSCETVAKEMPYQVLVSPVSPMHFEALCLREIVNLRTNTVTAIASELESRVRSPTTSFGLNTIFAAATAELSTIFERVAGRELEKLKLDSQPVVTVGAAKWEQLLGSPHLAGRISEYRREKIRAGKGSMHDLFNTWVKASVLRGWTAAVAIEESGLAAACLHDIVFVPEVIAAFLREVAHDHIRLQRETQRRRAVRVWKTANPRPNNLVADGAVEASGLQSDAQTESVIADSLASPGAATDQIAAMSDTVVGNPLNVASATQGQSARASGSRRSELKQARDSLFAVGRHLLRGLTIRAPKTKN</sequence>
<dbReference type="SUPFAM" id="SSF54001">
    <property type="entry name" value="Cysteine proteinases"/>
    <property type="match status" value="1"/>
</dbReference>
<name>A0AAN7WEH2_9PEZI</name>
<proteinExistence type="predicted"/>
<reference evidence="3" key="1">
    <citation type="submission" date="2023-08" db="EMBL/GenBank/DDBJ databases">
        <title>Black Yeasts Isolated from many extreme environments.</title>
        <authorList>
            <person name="Coleine C."/>
            <person name="Stajich J.E."/>
            <person name="Selbmann L."/>
        </authorList>
    </citation>
    <scope>NUCLEOTIDE SEQUENCE</scope>
    <source>
        <strain evidence="3">CCFEE 5810</strain>
    </source>
</reference>
<dbReference type="EMBL" id="JAVRQU010000004">
    <property type="protein sequence ID" value="KAK5704415.1"/>
    <property type="molecule type" value="Genomic_DNA"/>
</dbReference>